<dbReference type="STRING" id="31246.A0A183NNR2"/>
<sequence>DLNPTLFINQSNSNIHRKTVNAPADLVNKQIEIEINHSQAQINQGNKNCPNFKQDFHSNINLLANSTDVCNESKNSEQSIEITPNKMFKNKDGKQIFPPGESDVVASCKPIPSARFKLLSPSVKFLDDNNNGINSNENGLIE</sequence>
<dbReference type="AlphaFoldDB" id="A0A183NNR2"/>
<gene>
    <name evidence="1" type="ORF">SMTD_LOCUS3748</name>
</gene>
<protein>
    <submittedName>
        <fullName evidence="1">Uncharacterized protein</fullName>
    </submittedName>
</protein>
<feature type="non-terminal residue" evidence="1">
    <location>
        <position position="1"/>
    </location>
</feature>
<keyword evidence="2" id="KW-1185">Reference proteome</keyword>
<accession>A0A183NNR2</accession>
<reference evidence="1 2" key="1">
    <citation type="submission" date="2018-11" db="EMBL/GenBank/DDBJ databases">
        <authorList>
            <consortium name="Pathogen Informatics"/>
        </authorList>
    </citation>
    <scope>NUCLEOTIDE SEQUENCE [LARGE SCALE GENOMIC DNA]</scope>
    <source>
        <strain>Denwood</strain>
        <strain evidence="2">Zambia</strain>
    </source>
</reference>
<proteinExistence type="predicted"/>
<dbReference type="Proteomes" id="UP000269396">
    <property type="component" value="Unassembled WGS sequence"/>
</dbReference>
<organism evidence="1 2">
    <name type="scientific">Schistosoma mattheei</name>
    <dbReference type="NCBI Taxonomy" id="31246"/>
    <lineage>
        <taxon>Eukaryota</taxon>
        <taxon>Metazoa</taxon>
        <taxon>Spiralia</taxon>
        <taxon>Lophotrochozoa</taxon>
        <taxon>Platyhelminthes</taxon>
        <taxon>Trematoda</taxon>
        <taxon>Digenea</taxon>
        <taxon>Strigeidida</taxon>
        <taxon>Schistosomatoidea</taxon>
        <taxon>Schistosomatidae</taxon>
        <taxon>Schistosoma</taxon>
    </lineage>
</organism>
<dbReference type="EMBL" id="UZAL01007742">
    <property type="protein sequence ID" value="VDO98767.1"/>
    <property type="molecule type" value="Genomic_DNA"/>
</dbReference>
<evidence type="ECO:0000313" key="2">
    <source>
        <dbReference type="Proteomes" id="UP000269396"/>
    </source>
</evidence>
<name>A0A183NNR2_9TREM</name>
<evidence type="ECO:0000313" key="1">
    <source>
        <dbReference type="EMBL" id="VDO98767.1"/>
    </source>
</evidence>